<reference evidence="1" key="1">
    <citation type="submission" date="2016-10" db="EMBL/GenBank/DDBJ databases">
        <authorList>
            <person name="Varghese N."/>
        </authorList>
    </citation>
    <scope>NUCLEOTIDE SEQUENCE</scope>
</reference>
<organism evidence="1">
    <name type="scientific">uncultured virus</name>
    <dbReference type="NCBI Taxonomy" id="340016"/>
    <lineage>
        <taxon>Viruses</taxon>
        <taxon>environmental samples</taxon>
    </lineage>
</organism>
<protein>
    <submittedName>
        <fullName evidence="1">Uncharacterized protein</fullName>
    </submittedName>
</protein>
<name>A0A218MKW9_9VIRU</name>
<evidence type="ECO:0000313" key="1">
    <source>
        <dbReference type="EMBL" id="ASE99917.1"/>
    </source>
</evidence>
<reference evidence="1" key="2">
    <citation type="journal article" date="2017" name="Nat. Commun.">
        <title>Single-virus genomics reveals hidden cosmopolitan and abundant viruses.</title>
        <authorList>
            <person name="Martinez-Hernandez F."/>
            <person name="Fornas O."/>
            <person name="Lluesma Gomez M."/>
            <person name="Bolduc B."/>
            <person name="de la Cruz Pena M.J."/>
            <person name="Martinez J.M."/>
            <person name="Anton J."/>
            <person name="Gasol J.M."/>
            <person name="Rosselli R."/>
            <person name="Rodriguez-Valera F."/>
            <person name="Sullivan M.B."/>
            <person name="Acinas S.G."/>
            <person name="Martinez-Garcia M."/>
        </authorList>
    </citation>
    <scope>NUCLEOTIDE SEQUENCE</scope>
</reference>
<accession>A0A218MKW9</accession>
<proteinExistence type="predicted"/>
<dbReference type="EMBL" id="KY052806">
    <property type="protein sequence ID" value="ASE99917.1"/>
    <property type="molecule type" value="Genomic_DNA"/>
</dbReference>
<sequence length="68" mass="7929">MTTIVFMLMVYLGNTPEQERILFYDINRCKYFASKIMGQPPEPVTGRRYTAICKPVNVNLDNPNLRVF</sequence>